<dbReference type="InterPro" id="IPR051547">
    <property type="entry name" value="TDP2-like"/>
</dbReference>
<dbReference type="Pfam" id="PF03372">
    <property type="entry name" value="Exo_endo_phos"/>
    <property type="match status" value="1"/>
</dbReference>
<dbReference type="PANTHER" id="PTHR15822">
    <property type="entry name" value="TRAF AND TNF RECEPTOR-ASSOCIATED PROTEIN"/>
    <property type="match status" value="1"/>
</dbReference>
<dbReference type="CDD" id="cd09084">
    <property type="entry name" value="EEP-2"/>
    <property type="match status" value="1"/>
</dbReference>
<dbReference type="PANTHER" id="PTHR15822:SF4">
    <property type="entry name" value="TYROSYL-DNA PHOSPHODIESTERASE 2"/>
    <property type="match status" value="1"/>
</dbReference>
<dbReference type="Proteomes" id="UP001596997">
    <property type="component" value="Unassembled WGS sequence"/>
</dbReference>
<feature type="transmembrane region" description="Helical" evidence="9">
    <location>
        <begin position="12"/>
        <end position="31"/>
    </location>
</feature>
<protein>
    <submittedName>
        <fullName evidence="11">Endonuclease/exonuclease/phosphatase family protein</fullName>
    </submittedName>
</protein>
<evidence type="ECO:0000256" key="1">
    <source>
        <dbReference type="ARBA" id="ARBA00001936"/>
    </source>
</evidence>
<name>A0ABW3I339_9FLAO</name>
<feature type="transmembrane region" description="Helical" evidence="9">
    <location>
        <begin position="68"/>
        <end position="86"/>
    </location>
</feature>
<evidence type="ECO:0000256" key="5">
    <source>
        <dbReference type="ARBA" id="ARBA00022763"/>
    </source>
</evidence>
<proteinExistence type="predicted"/>
<evidence type="ECO:0000256" key="2">
    <source>
        <dbReference type="ARBA" id="ARBA00001946"/>
    </source>
</evidence>
<gene>
    <name evidence="11" type="ORF">ACFQ1O_08435</name>
</gene>
<comment type="cofactor">
    <cofactor evidence="2">
        <name>Mg(2+)</name>
        <dbReference type="ChEBI" id="CHEBI:18420"/>
    </cofactor>
</comment>
<feature type="domain" description="Endonuclease/exonuclease/phosphatase" evidence="10">
    <location>
        <begin position="104"/>
        <end position="331"/>
    </location>
</feature>
<evidence type="ECO:0000256" key="3">
    <source>
        <dbReference type="ARBA" id="ARBA00022722"/>
    </source>
</evidence>
<evidence type="ECO:0000256" key="9">
    <source>
        <dbReference type="SAM" id="Phobius"/>
    </source>
</evidence>
<keyword evidence="9" id="KW-0472">Membrane</keyword>
<dbReference type="GO" id="GO:0004519">
    <property type="term" value="F:endonuclease activity"/>
    <property type="evidence" value="ECO:0007669"/>
    <property type="project" value="UniProtKB-KW"/>
</dbReference>
<evidence type="ECO:0000256" key="7">
    <source>
        <dbReference type="ARBA" id="ARBA00022842"/>
    </source>
</evidence>
<keyword evidence="6" id="KW-0378">Hydrolase</keyword>
<dbReference type="InterPro" id="IPR036691">
    <property type="entry name" value="Endo/exonu/phosph_ase_sf"/>
</dbReference>
<keyword evidence="7" id="KW-0460">Magnesium</keyword>
<keyword evidence="9" id="KW-1133">Transmembrane helix</keyword>
<keyword evidence="3" id="KW-0540">Nuclease</keyword>
<evidence type="ECO:0000256" key="6">
    <source>
        <dbReference type="ARBA" id="ARBA00022801"/>
    </source>
</evidence>
<keyword evidence="12" id="KW-1185">Reference proteome</keyword>
<organism evidence="11 12">
    <name type="scientific">Pseudofulvibacter geojedonensis</name>
    <dbReference type="NCBI Taxonomy" id="1123758"/>
    <lineage>
        <taxon>Bacteria</taxon>
        <taxon>Pseudomonadati</taxon>
        <taxon>Bacteroidota</taxon>
        <taxon>Flavobacteriia</taxon>
        <taxon>Flavobacteriales</taxon>
        <taxon>Flavobacteriaceae</taxon>
        <taxon>Pseudofulvibacter</taxon>
    </lineage>
</organism>
<accession>A0ABW3I339</accession>
<dbReference type="RefSeq" id="WP_377715341.1">
    <property type="nucleotide sequence ID" value="NZ_JBHTJM010000008.1"/>
</dbReference>
<comment type="caution">
    <text evidence="11">The sequence shown here is derived from an EMBL/GenBank/DDBJ whole genome shotgun (WGS) entry which is preliminary data.</text>
</comment>
<evidence type="ECO:0000256" key="4">
    <source>
        <dbReference type="ARBA" id="ARBA00022723"/>
    </source>
</evidence>
<dbReference type="SUPFAM" id="SSF56219">
    <property type="entry name" value="DNase I-like"/>
    <property type="match status" value="1"/>
</dbReference>
<keyword evidence="11" id="KW-0255">Endonuclease</keyword>
<reference evidence="12" key="1">
    <citation type="journal article" date="2019" name="Int. J. Syst. Evol. Microbiol.">
        <title>The Global Catalogue of Microorganisms (GCM) 10K type strain sequencing project: providing services to taxonomists for standard genome sequencing and annotation.</title>
        <authorList>
            <consortium name="The Broad Institute Genomics Platform"/>
            <consortium name="The Broad Institute Genome Sequencing Center for Infectious Disease"/>
            <person name="Wu L."/>
            <person name="Ma J."/>
        </authorList>
    </citation>
    <scope>NUCLEOTIDE SEQUENCE [LARGE SCALE GENOMIC DNA]</scope>
    <source>
        <strain evidence="12">CCUG 62114</strain>
    </source>
</reference>
<dbReference type="Gene3D" id="3.60.10.10">
    <property type="entry name" value="Endonuclease/exonuclease/phosphatase"/>
    <property type="match status" value="1"/>
</dbReference>
<evidence type="ECO:0000256" key="8">
    <source>
        <dbReference type="ARBA" id="ARBA00023204"/>
    </source>
</evidence>
<keyword evidence="4" id="KW-0479">Metal-binding</keyword>
<dbReference type="EMBL" id="JBHTJM010000008">
    <property type="protein sequence ID" value="MFD0964027.1"/>
    <property type="molecule type" value="Genomic_DNA"/>
</dbReference>
<keyword evidence="5" id="KW-0227">DNA damage</keyword>
<dbReference type="InterPro" id="IPR005135">
    <property type="entry name" value="Endo/exonuclease/phosphatase"/>
</dbReference>
<comment type="cofactor">
    <cofactor evidence="1">
        <name>Mn(2+)</name>
        <dbReference type="ChEBI" id="CHEBI:29035"/>
    </cofactor>
</comment>
<keyword evidence="8" id="KW-0234">DNA repair</keyword>
<evidence type="ECO:0000313" key="11">
    <source>
        <dbReference type="EMBL" id="MFD0964027.1"/>
    </source>
</evidence>
<keyword evidence="9" id="KW-0812">Transmembrane</keyword>
<feature type="transmembrane region" description="Helical" evidence="9">
    <location>
        <begin position="37"/>
        <end position="61"/>
    </location>
</feature>
<evidence type="ECO:0000313" key="12">
    <source>
        <dbReference type="Proteomes" id="UP001596997"/>
    </source>
</evidence>
<evidence type="ECO:0000259" key="10">
    <source>
        <dbReference type="Pfam" id="PF03372"/>
    </source>
</evidence>
<sequence>MKKLNLLDKLIYILNSIFAAVLLLAYVLPYVPPKTFSALSVLSLSVPVLIVCNALFVLYWLLKVKKQLLLSLLVLVIGYSNVGTLYKFSSAKQTEGVVNSLSVMSYNVRLFNLYNWLDNGNVGGEVSNLVKKEKPDVIAFQEYRPDESVKFSYPFQYESLLGNKNQYGQAIMSKYPIANKGVISFNNSSNKAIYVDIVKKNDTIRIYNVHFESLHINPNVQELSESSTESLIKRIGPRFVKQQDQALKIIEHQKNCSYKKIVLGDFNNTAYSYIYKQFKENGYVDAFVEAGNGFGKTFDFKFFPLRIDFILAEERLEITSFKNLSNKYSDHYPIKASFTW</sequence>